<dbReference type="InterPro" id="IPR000938">
    <property type="entry name" value="CAP-Gly_domain"/>
</dbReference>
<feature type="region of interest" description="Disordered" evidence="1">
    <location>
        <begin position="446"/>
        <end position="465"/>
    </location>
</feature>
<evidence type="ECO:0000313" key="3">
    <source>
        <dbReference type="EMBL" id="OQV19293.1"/>
    </source>
</evidence>
<dbReference type="SMART" id="SM01052">
    <property type="entry name" value="CAP_GLY"/>
    <property type="match status" value="4"/>
</dbReference>
<dbReference type="PROSITE" id="PS50245">
    <property type="entry name" value="CAP_GLY_2"/>
    <property type="match status" value="4"/>
</dbReference>
<organism evidence="3 4">
    <name type="scientific">Hypsibius exemplaris</name>
    <name type="common">Freshwater tardigrade</name>
    <dbReference type="NCBI Taxonomy" id="2072580"/>
    <lineage>
        <taxon>Eukaryota</taxon>
        <taxon>Metazoa</taxon>
        <taxon>Ecdysozoa</taxon>
        <taxon>Tardigrada</taxon>
        <taxon>Eutardigrada</taxon>
        <taxon>Parachela</taxon>
        <taxon>Hypsibioidea</taxon>
        <taxon>Hypsibiidae</taxon>
        <taxon>Hypsibius</taxon>
    </lineage>
</organism>
<feature type="compositionally biased region" description="Polar residues" evidence="1">
    <location>
        <begin position="1"/>
        <end position="11"/>
    </location>
</feature>
<sequence length="465" mass="50232">MSNLPKPSSAASVGGPRPAGMPSSAQRRVDASPIHPQPPRATPPTGALTKAPHSGSIHFTEDTENFIVGDRVWVSGIKAGKIQFIGETKFAAGEWAGVVLDDLGTGKNDGSVAGVRYFQCEPNRGVFVRLHKLSRVPLSKEEIEAVKMQTMSAATSVGSVYNAVENELKTPGSGNTTEIGGIKVGQRVWLSEDRTGIVRFLGKPHFKEGIWCGIELDEPSGKNDGSVEGRSEQKKMSNLPKHPRPLPLVGRDLLACQALRSEELMLLPFIHSHQEQPLRQELLLRHHIPTVVCFSHGSIHFTEDTENFIVGDRVWVSGIKAGKIQFIGETKFAAGEWAGVVLDDLGTGKNDGSVAGVRFFQCEPIAASSYGSGNTTEIGGIKVGQRVWLSEDRTGIVRFLGKPHFKEGIWCGIELDEPSGKNDGSVEGRRYFTCTPNHGVFAPIAKVSKAPLPHTSDEPRTPKAS</sequence>
<feature type="region of interest" description="Disordered" evidence="1">
    <location>
        <begin position="1"/>
        <end position="55"/>
    </location>
</feature>
<evidence type="ECO:0000259" key="2">
    <source>
        <dbReference type="PROSITE" id="PS50245"/>
    </source>
</evidence>
<evidence type="ECO:0000313" key="4">
    <source>
        <dbReference type="Proteomes" id="UP000192578"/>
    </source>
</evidence>
<feature type="domain" description="CAP-Gly" evidence="2">
    <location>
        <begin position="202"/>
        <end position="230"/>
    </location>
</feature>
<accession>A0A1W0WVW7</accession>
<dbReference type="InterPro" id="IPR036859">
    <property type="entry name" value="CAP-Gly_dom_sf"/>
</dbReference>
<dbReference type="Pfam" id="PF01302">
    <property type="entry name" value="CAP_GLY"/>
    <property type="match status" value="4"/>
</dbReference>
<feature type="domain" description="CAP-Gly" evidence="2">
    <location>
        <begin position="328"/>
        <end position="384"/>
    </location>
</feature>
<dbReference type="SUPFAM" id="SSF74924">
    <property type="entry name" value="Cap-Gly domain"/>
    <property type="match status" value="4"/>
</dbReference>
<name>A0A1W0WVW7_HYPEX</name>
<feature type="domain" description="CAP-Gly" evidence="2">
    <location>
        <begin position="86"/>
        <end position="129"/>
    </location>
</feature>
<feature type="compositionally biased region" description="Basic and acidic residues" evidence="1">
    <location>
        <begin position="220"/>
        <end position="235"/>
    </location>
</feature>
<dbReference type="PANTHER" id="PTHR18916">
    <property type="entry name" value="DYNACTIN 1-RELATED MICROTUBULE-BINDING"/>
    <property type="match status" value="1"/>
</dbReference>
<protein>
    <submittedName>
        <fullName evidence="3">Restin-like protein</fullName>
    </submittedName>
</protein>
<dbReference type="AlphaFoldDB" id="A0A1W0WVW7"/>
<dbReference type="OrthoDB" id="2130750at2759"/>
<proteinExistence type="predicted"/>
<feature type="region of interest" description="Disordered" evidence="1">
    <location>
        <begin position="220"/>
        <end position="243"/>
    </location>
</feature>
<dbReference type="PROSITE" id="PS00845">
    <property type="entry name" value="CAP_GLY_1"/>
    <property type="match status" value="2"/>
</dbReference>
<keyword evidence="4" id="KW-1185">Reference proteome</keyword>
<gene>
    <name evidence="3" type="ORF">BV898_06714</name>
</gene>
<comment type="caution">
    <text evidence="3">The sequence shown here is derived from an EMBL/GenBank/DDBJ whole genome shotgun (WGS) entry which is preliminary data.</text>
</comment>
<dbReference type="Gene3D" id="2.30.30.190">
    <property type="entry name" value="CAP Gly-rich-like domain"/>
    <property type="match status" value="4"/>
</dbReference>
<feature type="domain" description="CAP-Gly" evidence="2">
    <location>
        <begin position="401"/>
        <end position="443"/>
    </location>
</feature>
<evidence type="ECO:0000256" key="1">
    <source>
        <dbReference type="SAM" id="MobiDB-lite"/>
    </source>
</evidence>
<feature type="compositionally biased region" description="Basic and acidic residues" evidence="1">
    <location>
        <begin position="455"/>
        <end position="465"/>
    </location>
</feature>
<dbReference type="EMBL" id="MTYJ01000041">
    <property type="protein sequence ID" value="OQV19293.1"/>
    <property type="molecule type" value="Genomic_DNA"/>
</dbReference>
<dbReference type="Proteomes" id="UP000192578">
    <property type="component" value="Unassembled WGS sequence"/>
</dbReference>
<reference evidence="4" key="1">
    <citation type="submission" date="2017-01" db="EMBL/GenBank/DDBJ databases">
        <title>Comparative genomics of anhydrobiosis in the tardigrade Hypsibius dujardini.</title>
        <authorList>
            <person name="Yoshida Y."/>
            <person name="Koutsovoulos G."/>
            <person name="Laetsch D."/>
            <person name="Stevens L."/>
            <person name="Kumar S."/>
            <person name="Horikawa D."/>
            <person name="Ishino K."/>
            <person name="Komine S."/>
            <person name="Tomita M."/>
            <person name="Blaxter M."/>
            <person name="Arakawa K."/>
        </authorList>
    </citation>
    <scope>NUCLEOTIDE SEQUENCE [LARGE SCALE GENOMIC DNA]</scope>
    <source>
        <strain evidence="4">Z151</strain>
    </source>
</reference>